<dbReference type="Proteomes" id="UP000603453">
    <property type="component" value="Unassembled WGS sequence"/>
</dbReference>
<feature type="region of interest" description="Disordered" evidence="1">
    <location>
        <begin position="104"/>
        <end position="133"/>
    </location>
</feature>
<evidence type="ECO:0000313" key="3">
    <source>
        <dbReference type="Proteomes" id="UP000603453"/>
    </source>
</evidence>
<name>A0A8H7RCV9_9FUNG</name>
<protein>
    <submittedName>
        <fullName evidence="2">Uncharacterized protein</fullName>
    </submittedName>
</protein>
<dbReference type="Pfam" id="PF18758">
    <property type="entry name" value="KDZ"/>
    <property type="match status" value="1"/>
</dbReference>
<dbReference type="EMBL" id="JAEPRD010000020">
    <property type="protein sequence ID" value="KAG2208338.1"/>
    <property type="molecule type" value="Genomic_DNA"/>
</dbReference>
<reference evidence="2" key="1">
    <citation type="submission" date="2020-12" db="EMBL/GenBank/DDBJ databases">
        <title>Metabolic potential, ecology and presence of endohyphal bacteria is reflected in genomic diversity of Mucoromycotina.</title>
        <authorList>
            <person name="Muszewska A."/>
            <person name="Okrasinska A."/>
            <person name="Steczkiewicz K."/>
            <person name="Drgas O."/>
            <person name="Orlowska M."/>
            <person name="Perlinska-Lenart U."/>
            <person name="Aleksandrzak-Piekarczyk T."/>
            <person name="Szatraj K."/>
            <person name="Zielenkiewicz U."/>
            <person name="Pilsyk S."/>
            <person name="Malc E."/>
            <person name="Mieczkowski P."/>
            <person name="Kruszewska J.S."/>
            <person name="Biernat P."/>
            <person name="Pawlowska J."/>
        </authorList>
    </citation>
    <scope>NUCLEOTIDE SEQUENCE</scope>
    <source>
        <strain evidence="2">WA0000017839</strain>
    </source>
</reference>
<comment type="caution">
    <text evidence="2">The sequence shown here is derived from an EMBL/GenBank/DDBJ whole genome shotgun (WGS) entry which is preliminary data.</text>
</comment>
<evidence type="ECO:0000313" key="2">
    <source>
        <dbReference type="EMBL" id="KAG2208338.1"/>
    </source>
</evidence>
<organism evidence="2 3">
    <name type="scientific">Mucor saturninus</name>
    <dbReference type="NCBI Taxonomy" id="64648"/>
    <lineage>
        <taxon>Eukaryota</taxon>
        <taxon>Fungi</taxon>
        <taxon>Fungi incertae sedis</taxon>
        <taxon>Mucoromycota</taxon>
        <taxon>Mucoromycotina</taxon>
        <taxon>Mucoromycetes</taxon>
        <taxon>Mucorales</taxon>
        <taxon>Mucorineae</taxon>
        <taxon>Mucoraceae</taxon>
        <taxon>Mucor</taxon>
    </lineage>
</organism>
<proteinExistence type="predicted"/>
<gene>
    <name evidence="2" type="ORF">INT47_006194</name>
</gene>
<dbReference type="InterPro" id="IPR040521">
    <property type="entry name" value="KDZ"/>
</dbReference>
<sequence>MSLNISKAPKKQKRELYMFLTDKNTKKHEEEELKQKEELLRQLLGSSDDDDDELNHKKSFRFDDNDCDMNSYSGAGDNDHGAWNNHEKLSCTQPVPVSEAATIQPVTSQSVTSQSVTSQPVTSQPVSTESVSTEPVVNLTQHRIKLQKLSAAWKDLMKVFPNAYLAFLGRNGGLPNMLDGQGSLRGPSCGCPDDYMRLAKVNFFFVWGSAEKISNFYGAWATVTEKATISEEKCSNTIILYHKMVELSEQMVLGEVFTSCPACPEGTSTTATKDVTTAKSPTTKKSTVEQPRIFQALMHQNRTSAIYPVRGVFGNGCARHDTVFQLADTNAGEGFKCPLVAIAFVENQLGRKVPLHVMYDIVCKLEPSINVCYI</sequence>
<evidence type="ECO:0000256" key="1">
    <source>
        <dbReference type="SAM" id="MobiDB-lite"/>
    </source>
</evidence>
<accession>A0A8H7RCV9</accession>
<dbReference type="AlphaFoldDB" id="A0A8H7RCV9"/>
<keyword evidence="3" id="KW-1185">Reference proteome</keyword>